<dbReference type="Pfam" id="PF13102">
    <property type="entry name" value="Phage_int_SAM_5"/>
    <property type="match status" value="1"/>
</dbReference>
<dbReference type="SUPFAM" id="SSF56349">
    <property type="entry name" value="DNA breaking-rejoining enzymes"/>
    <property type="match status" value="1"/>
</dbReference>
<dbReference type="GO" id="GO:0015074">
    <property type="term" value="P:DNA integration"/>
    <property type="evidence" value="ECO:0007669"/>
    <property type="project" value="InterPro"/>
</dbReference>
<dbReference type="InterPro" id="IPR013762">
    <property type="entry name" value="Integrase-like_cat_sf"/>
</dbReference>
<evidence type="ECO:0000256" key="1">
    <source>
        <dbReference type="ARBA" id="ARBA00023125"/>
    </source>
</evidence>
<dbReference type="Gene3D" id="1.10.443.10">
    <property type="entry name" value="Intergrase catalytic core"/>
    <property type="match status" value="1"/>
</dbReference>
<dbReference type="Proteomes" id="UP000186106">
    <property type="component" value="Unassembled WGS sequence"/>
</dbReference>
<dbReference type="InterPro" id="IPR025269">
    <property type="entry name" value="SAM-like_dom"/>
</dbReference>
<dbReference type="GO" id="GO:0006310">
    <property type="term" value="P:DNA recombination"/>
    <property type="evidence" value="ECO:0007669"/>
    <property type="project" value="UniProtKB-KW"/>
</dbReference>
<evidence type="ECO:0000256" key="2">
    <source>
        <dbReference type="ARBA" id="ARBA00023172"/>
    </source>
</evidence>
<keyword evidence="1" id="KW-0238">DNA-binding</keyword>
<reference evidence="4 5" key="1">
    <citation type="submission" date="2017-01" db="EMBL/GenBank/DDBJ databases">
        <authorList>
            <person name="Mah S.A."/>
            <person name="Swanson W.J."/>
            <person name="Moy G.W."/>
            <person name="Vacquier V.D."/>
        </authorList>
    </citation>
    <scope>NUCLEOTIDE SEQUENCE [LARGE SCALE GENOMIC DNA]</scope>
    <source>
        <strain evidence="4 5">DSM 16927</strain>
    </source>
</reference>
<sequence>MFRHFSDIFKMEIEIKLDKVKLRKKGHPIIISIFVSKSDRQYPVTGYYSMPEDWNEKKNIPKISHPLYYGLMEFIHKTNIKINRILERRYLMSSEEIKNFILNDNPDSLVKFWKKYADEIRKNGSESNAIVYENRLKALTSFKSDVLFKEVTYDFLVKYKEFHFSKKTKSGKKRVSNNTMTLYLKTMKSVIKEAKKRRLYVPEDSYDPFDGTYPKSTPTIDKYLAIEEMRTIIKFNYKHKFYDFFILCFLLGGIDYIDLKNLTYDHVKNGRVVFERFKGGTHEIINNYIFPHTWVILEKYKDDSGYLVPIHQLEKERFQFRDSYMHKIRRWIKSIGIESYVSTKTPRYTFINIGKQLLLSRDIIMELTGHSHGDVHSIYEGKYPDHVKDEVHRKIIDAVFLDWINEIK</sequence>
<dbReference type="InterPro" id="IPR011010">
    <property type="entry name" value="DNA_brk_join_enz"/>
</dbReference>
<dbReference type="Gene3D" id="1.10.150.130">
    <property type="match status" value="1"/>
</dbReference>
<dbReference type="STRING" id="112234.SAMN05421768_103644"/>
<organism evidence="4 5">
    <name type="scientific">Chryseobacterium joostei</name>
    <dbReference type="NCBI Taxonomy" id="112234"/>
    <lineage>
        <taxon>Bacteria</taxon>
        <taxon>Pseudomonadati</taxon>
        <taxon>Bacteroidota</taxon>
        <taxon>Flavobacteriia</taxon>
        <taxon>Flavobacteriales</taxon>
        <taxon>Weeksellaceae</taxon>
        <taxon>Chryseobacterium group</taxon>
        <taxon>Chryseobacterium</taxon>
    </lineage>
</organism>
<name>A0A1N7IAT8_9FLAO</name>
<evidence type="ECO:0000313" key="5">
    <source>
        <dbReference type="Proteomes" id="UP000186106"/>
    </source>
</evidence>
<proteinExistence type="predicted"/>
<dbReference type="EMBL" id="FTNZ01000003">
    <property type="protein sequence ID" value="SIS34201.1"/>
    <property type="molecule type" value="Genomic_DNA"/>
</dbReference>
<evidence type="ECO:0000313" key="4">
    <source>
        <dbReference type="EMBL" id="SIS34201.1"/>
    </source>
</evidence>
<keyword evidence="2" id="KW-0233">DNA recombination</keyword>
<dbReference type="GO" id="GO:0003677">
    <property type="term" value="F:DNA binding"/>
    <property type="evidence" value="ECO:0007669"/>
    <property type="project" value="UniProtKB-KW"/>
</dbReference>
<gene>
    <name evidence="4" type="ORF">SAMN05421768_103644</name>
</gene>
<dbReference type="InterPro" id="IPR010998">
    <property type="entry name" value="Integrase_recombinase_N"/>
</dbReference>
<accession>A0A1N7IAT8</accession>
<feature type="domain" description="Phage integrase SAM-like" evidence="3">
    <location>
        <begin position="108"/>
        <end position="199"/>
    </location>
</feature>
<evidence type="ECO:0000259" key="3">
    <source>
        <dbReference type="Pfam" id="PF13102"/>
    </source>
</evidence>
<dbReference type="AlphaFoldDB" id="A0A1N7IAT8"/>
<protein>
    <submittedName>
        <fullName evidence="4">Phage integrase SAM-like domain-containing protein</fullName>
    </submittedName>
</protein>